<name>A0A978UHN0_ZIZJJ</name>
<sequence>MNLAPNDSGGGIVAFRERWSLGRSLGWEFKLAGYVEGNCFESKQEMMVQCRRFDRMCYLEPEYPEDVSSSIVVAFERFWILGFDLRAHVAPLLARSNLLITRDIEWANLVLGFEQLLRLGCPFVAFITDGIGNELFRVHRPFWWITSSIYAEINGKIKFLSFLHLYTIEFIQVQYQNNCRNKQFAVVENPGTFTLKDIDGNVLAETDRDQRGFSFEIFTDAGQCVIQFGSSDSSSKTGPSREIEELEVARPLTLSDRAVCVALAISQVNDYFSRHGGCEITACAGNEDCCYQYIKMLVVSDL</sequence>
<evidence type="ECO:0000313" key="3">
    <source>
        <dbReference type="EMBL" id="KAH7514311.1"/>
    </source>
</evidence>
<comment type="similarity">
    <text evidence="1 2">Belongs to the phospholipid scramblase family.</text>
</comment>
<proteinExistence type="inferred from homology"/>
<accession>A0A978UHN0</accession>
<reference evidence="3" key="1">
    <citation type="journal article" date="2021" name="Front. Plant Sci.">
        <title>Chromosome-Scale Genome Assembly for Chinese Sour Jujube and Insights Into Its Genome Evolution and Domestication Signature.</title>
        <authorList>
            <person name="Shen L.-Y."/>
            <person name="Luo H."/>
            <person name="Wang X.-L."/>
            <person name="Wang X.-M."/>
            <person name="Qiu X.-J."/>
            <person name="Liu H."/>
            <person name="Zhou S.-S."/>
            <person name="Jia K.-H."/>
            <person name="Nie S."/>
            <person name="Bao Y.-T."/>
            <person name="Zhang R.-G."/>
            <person name="Yun Q.-Z."/>
            <person name="Chai Y.-H."/>
            <person name="Lu J.-Y."/>
            <person name="Li Y."/>
            <person name="Zhao S.-W."/>
            <person name="Mao J.-F."/>
            <person name="Jia S.-G."/>
            <person name="Mao Y.-M."/>
        </authorList>
    </citation>
    <scope>NUCLEOTIDE SEQUENCE</scope>
    <source>
        <strain evidence="3">AT0</strain>
        <tissue evidence="3">Leaf</tissue>
    </source>
</reference>
<dbReference type="Proteomes" id="UP000813462">
    <property type="component" value="Unassembled WGS sequence"/>
</dbReference>
<dbReference type="EMBL" id="JAEACU010000011">
    <property type="protein sequence ID" value="KAH7514311.1"/>
    <property type="molecule type" value="Genomic_DNA"/>
</dbReference>
<evidence type="ECO:0000256" key="1">
    <source>
        <dbReference type="ARBA" id="ARBA00005350"/>
    </source>
</evidence>
<evidence type="ECO:0000313" key="4">
    <source>
        <dbReference type="Proteomes" id="UP000813462"/>
    </source>
</evidence>
<dbReference type="PANTHER" id="PTHR23248:SF9">
    <property type="entry name" value="PHOSPHOLIPID SCRAMBLASE"/>
    <property type="match status" value="1"/>
</dbReference>
<organism evidence="3 4">
    <name type="scientific">Ziziphus jujuba var. spinosa</name>
    <dbReference type="NCBI Taxonomy" id="714518"/>
    <lineage>
        <taxon>Eukaryota</taxon>
        <taxon>Viridiplantae</taxon>
        <taxon>Streptophyta</taxon>
        <taxon>Embryophyta</taxon>
        <taxon>Tracheophyta</taxon>
        <taxon>Spermatophyta</taxon>
        <taxon>Magnoliopsida</taxon>
        <taxon>eudicotyledons</taxon>
        <taxon>Gunneridae</taxon>
        <taxon>Pentapetalae</taxon>
        <taxon>rosids</taxon>
        <taxon>fabids</taxon>
        <taxon>Rosales</taxon>
        <taxon>Rhamnaceae</taxon>
        <taxon>Paliureae</taxon>
        <taxon>Ziziphus</taxon>
    </lineage>
</organism>
<dbReference type="PANTHER" id="PTHR23248">
    <property type="entry name" value="PHOSPHOLIPID SCRAMBLASE-RELATED"/>
    <property type="match status" value="1"/>
</dbReference>
<dbReference type="AlphaFoldDB" id="A0A978UHN0"/>
<dbReference type="InterPro" id="IPR005552">
    <property type="entry name" value="Scramblase"/>
</dbReference>
<evidence type="ECO:0000256" key="2">
    <source>
        <dbReference type="RuleBase" id="RU363116"/>
    </source>
</evidence>
<dbReference type="Pfam" id="PF03803">
    <property type="entry name" value="Scramblase"/>
    <property type="match status" value="1"/>
</dbReference>
<comment type="caution">
    <text evidence="3">The sequence shown here is derived from an EMBL/GenBank/DDBJ whole genome shotgun (WGS) entry which is preliminary data.</text>
</comment>
<dbReference type="GO" id="GO:0017128">
    <property type="term" value="F:phospholipid scramblase activity"/>
    <property type="evidence" value="ECO:0007669"/>
    <property type="project" value="InterPro"/>
</dbReference>
<gene>
    <name evidence="3" type="ORF">FEM48_Zijuj11G0075500</name>
</gene>
<dbReference type="GO" id="GO:0005886">
    <property type="term" value="C:plasma membrane"/>
    <property type="evidence" value="ECO:0007669"/>
    <property type="project" value="TreeGrafter"/>
</dbReference>
<protein>
    <recommendedName>
        <fullName evidence="2">Phospholipid scramblase</fullName>
    </recommendedName>
</protein>